<organism evidence="2">
    <name type="scientific">Cladocopium goreaui</name>
    <dbReference type="NCBI Taxonomy" id="2562237"/>
    <lineage>
        <taxon>Eukaryota</taxon>
        <taxon>Sar</taxon>
        <taxon>Alveolata</taxon>
        <taxon>Dinophyceae</taxon>
        <taxon>Suessiales</taxon>
        <taxon>Symbiodiniaceae</taxon>
        <taxon>Cladocopium</taxon>
    </lineage>
</organism>
<sequence length="123" mass="13410">GPSDPGDGTESDKIQAWEGWLGLVPIESPVNNLSPEFLFQKCYELGNSREHPSPRLLVRLHMPASTVLRHDSHPCGPCGTERRSQSYVPQATQVPTPLGGLNTAWQGPNPDKELEASWTEAPG</sequence>
<dbReference type="EMBL" id="CAMXCT010004266">
    <property type="protein sequence ID" value="CAI4008385.1"/>
    <property type="molecule type" value="Genomic_DNA"/>
</dbReference>
<feature type="non-terminal residue" evidence="2">
    <location>
        <position position="123"/>
    </location>
</feature>
<dbReference type="EMBL" id="CAMXCT020004266">
    <property type="protein sequence ID" value="CAL1161760.1"/>
    <property type="molecule type" value="Genomic_DNA"/>
</dbReference>
<evidence type="ECO:0000256" key="1">
    <source>
        <dbReference type="SAM" id="MobiDB-lite"/>
    </source>
</evidence>
<feature type="compositionally biased region" description="Polar residues" evidence="1">
    <location>
        <begin position="85"/>
        <end position="95"/>
    </location>
</feature>
<name>A0A9P1DEV1_9DINO</name>
<proteinExistence type="predicted"/>
<comment type="caution">
    <text evidence="2">The sequence shown here is derived from an EMBL/GenBank/DDBJ whole genome shotgun (WGS) entry which is preliminary data.</text>
</comment>
<gene>
    <name evidence="2" type="ORF">C1SCF055_LOCUS33833</name>
</gene>
<evidence type="ECO:0000313" key="2">
    <source>
        <dbReference type="EMBL" id="CAI4008385.1"/>
    </source>
</evidence>
<accession>A0A9P1DEV1</accession>
<protein>
    <submittedName>
        <fullName evidence="2">Uncharacterized protein</fullName>
    </submittedName>
</protein>
<feature type="non-terminal residue" evidence="2">
    <location>
        <position position="1"/>
    </location>
</feature>
<reference evidence="3" key="2">
    <citation type="submission" date="2024-04" db="EMBL/GenBank/DDBJ databases">
        <authorList>
            <person name="Chen Y."/>
            <person name="Shah S."/>
            <person name="Dougan E. K."/>
            <person name="Thang M."/>
            <person name="Chan C."/>
        </authorList>
    </citation>
    <scope>NUCLEOTIDE SEQUENCE [LARGE SCALE GENOMIC DNA]</scope>
</reference>
<evidence type="ECO:0000313" key="3">
    <source>
        <dbReference type="EMBL" id="CAL1161760.1"/>
    </source>
</evidence>
<dbReference type="AlphaFoldDB" id="A0A9P1DEV1"/>
<reference evidence="2" key="1">
    <citation type="submission" date="2022-10" db="EMBL/GenBank/DDBJ databases">
        <authorList>
            <person name="Chen Y."/>
            <person name="Dougan E. K."/>
            <person name="Chan C."/>
            <person name="Rhodes N."/>
            <person name="Thang M."/>
        </authorList>
    </citation>
    <scope>NUCLEOTIDE SEQUENCE</scope>
</reference>
<feature type="region of interest" description="Disordered" evidence="1">
    <location>
        <begin position="78"/>
        <end position="123"/>
    </location>
</feature>